<organism evidence="1 2">
    <name type="scientific">Cetraspora pellucida</name>
    <dbReference type="NCBI Taxonomy" id="1433469"/>
    <lineage>
        <taxon>Eukaryota</taxon>
        <taxon>Fungi</taxon>
        <taxon>Fungi incertae sedis</taxon>
        <taxon>Mucoromycota</taxon>
        <taxon>Glomeromycotina</taxon>
        <taxon>Glomeromycetes</taxon>
        <taxon>Diversisporales</taxon>
        <taxon>Gigasporaceae</taxon>
        <taxon>Cetraspora</taxon>
    </lineage>
</organism>
<keyword evidence="2" id="KW-1185">Reference proteome</keyword>
<evidence type="ECO:0000313" key="1">
    <source>
        <dbReference type="EMBL" id="CAG8501992.1"/>
    </source>
</evidence>
<dbReference type="Proteomes" id="UP000789366">
    <property type="component" value="Unassembled WGS sequence"/>
</dbReference>
<gene>
    <name evidence="1" type="ORF">SPELUC_LOCUS3058</name>
</gene>
<protein>
    <submittedName>
        <fullName evidence="1">10748_t:CDS:1</fullName>
    </submittedName>
</protein>
<proteinExistence type="predicted"/>
<dbReference type="EMBL" id="CAJVPW010002240">
    <property type="protein sequence ID" value="CAG8501992.1"/>
    <property type="molecule type" value="Genomic_DNA"/>
</dbReference>
<evidence type="ECO:0000313" key="2">
    <source>
        <dbReference type="Proteomes" id="UP000789366"/>
    </source>
</evidence>
<comment type="caution">
    <text evidence="1">The sequence shown here is derived from an EMBL/GenBank/DDBJ whole genome shotgun (WGS) entry which is preliminary data.</text>
</comment>
<name>A0ACA9L043_9GLOM</name>
<sequence length="171" mass="19585">MASRNQQKEVKVHTNYKQRAKTYGSKKVQNANTNNEGKVSVNAKNLQMATTTPKSRPPANITTSSRNQQREVKVHTNYEQRAKTVRKNLQTAAMTPKSRPPANVTTAPRNQQKEVKIYMNYKQRAKTIVLAATHQGTTETTRRHQKSATPTKNGTRNRRHQRTTTPEREEY</sequence>
<reference evidence="1" key="1">
    <citation type="submission" date="2021-06" db="EMBL/GenBank/DDBJ databases">
        <authorList>
            <person name="Kallberg Y."/>
            <person name="Tangrot J."/>
            <person name="Rosling A."/>
        </authorList>
    </citation>
    <scope>NUCLEOTIDE SEQUENCE</scope>
    <source>
        <strain evidence="1">28 12/20/2015</strain>
    </source>
</reference>
<accession>A0ACA9L043</accession>